<feature type="repeat" description="ANK" evidence="8">
    <location>
        <begin position="200"/>
        <end position="232"/>
    </location>
</feature>
<dbReference type="Pfam" id="PF00023">
    <property type="entry name" value="Ank"/>
    <property type="match status" value="1"/>
</dbReference>
<feature type="non-terminal residue" evidence="10">
    <location>
        <position position="1"/>
    </location>
</feature>
<keyword evidence="7" id="KW-1053">Target membrane</keyword>
<keyword evidence="11" id="KW-1185">Reference proteome</keyword>
<feature type="repeat" description="ANK" evidence="8">
    <location>
        <begin position="63"/>
        <end position="96"/>
    </location>
</feature>
<keyword evidence="3" id="KW-1052">Target cell membrane</keyword>
<evidence type="ECO:0000256" key="6">
    <source>
        <dbReference type="ARBA" id="ARBA00023043"/>
    </source>
</evidence>
<evidence type="ECO:0000256" key="2">
    <source>
        <dbReference type="ARBA" id="ARBA00022483"/>
    </source>
</evidence>
<dbReference type="PROSITE" id="PS50088">
    <property type="entry name" value="ANK_REPEAT"/>
    <property type="match status" value="5"/>
</dbReference>
<dbReference type="VEuPathDB" id="VectorBase:LDEU008834"/>
<dbReference type="SMART" id="SM00248">
    <property type="entry name" value="ANK"/>
    <property type="match status" value="7"/>
</dbReference>
<sequence length="378" mass="41159">PLHIAATKGCLNAIQVLVEMGANINCVDANGNTPLHWACLYGQDDVIDELIASGACINALNRTGITPLHYAAASKSGTPALEVLMRHKDNLSINSRDKRGRTPLHLAAKFGKISRLLDLFRYGADLTAVDDNQMSALHYAAKEGHFAVIETLIAQPNIDLKAEDRNGSNVLHYACIFKREDVGLKLVEKCPYLVNSTNCDLKTPLHIAAANGLYNLTHKLLLAGASVTASDINNHTPSLCCAKNSDVAECLMIIETVMIMEEMNKKSSLDGEENTTFSPNPRESRHSLLNGVCTQLFTNSSFESTRSSLERSSFDDDKSFEDARQSFGNSGSGSPQCLIDRKSPLNSSIPVTKIVANNHNTNDTATNKKMEANDSDFY</sequence>
<dbReference type="PANTHER" id="PTHR24201:SF2">
    <property type="entry name" value="ANKYRIN REPEAT DOMAIN-CONTAINING PROTEIN 42"/>
    <property type="match status" value="1"/>
</dbReference>
<keyword evidence="5" id="KW-0638">Presynaptic neurotoxin</keyword>
<accession>A0A443S710</accession>
<name>A0A443S710_9ACAR</name>
<reference evidence="10 11" key="1">
    <citation type="journal article" date="2018" name="Gigascience">
        <title>Genomes of trombidid mites reveal novel predicted allergens and laterally-transferred genes associated with secondary metabolism.</title>
        <authorList>
            <person name="Dong X."/>
            <person name="Chaisiri K."/>
            <person name="Xia D."/>
            <person name="Armstrong S.D."/>
            <person name="Fang Y."/>
            <person name="Donnelly M.J."/>
            <person name="Kadowaki T."/>
            <person name="McGarry J.W."/>
            <person name="Darby A.C."/>
            <person name="Makepeace B.L."/>
        </authorList>
    </citation>
    <scope>NUCLEOTIDE SEQUENCE [LARGE SCALE GENOMIC DNA]</scope>
    <source>
        <strain evidence="10">UoL-UT</strain>
    </source>
</reference>
<dbReference type="InterPro" id="IPR050776">
    <property type="entry name" value="Ank_Repeat/CDKN_Inhibitor"/>
</dbReference>
<keyword evidence="5" id="KW-0528">Neurotoxin</keyword>
<dbReference type="GO" id="GO:0044231">
    <property type="term" value="C:host cell presynaptic membrane"/>
    <property type="evidence" value="ECO:0007669"/>
    <property type="project" value="UniProtKB-KW"/>
</dbReference>
<dbReference type="GO" id="GO:0044218">
    <property type="term" value="C:other organism cell membrane"/>
    <property type="evidence" value="ECO:0007669"/>
    <property type="project" value="UniProtKB-KW"/>
</dbReference>
<gene>
    <name evidence="10" type="ORF">B4U80_00454</name>
</gene>
<keyword evidence="4" id="KW-0677">Repeat</keyword>
<dbReference type="STRING" id="299467.A0A443S710"/>
<evidence type="ECO:0000256" key="9">
    <source>
        <dbReference type="SAM" id="MobiDB-lite"/>
    </source>
</evidence>
<keyword evidence="6 8" id="KW-0040">ANK repeat</keyword>
<dbReference type="Proteomes" id="UP000288716">
    <property type="component" value="Unassembled WGS sequence"/>
</dbReference>
<dbReference type="Pfam" id="PF12796">
    <property type="entry name" value="Ank_2"/>
    <property type="match status" value="2"/>
</dbReference>
<keyword evidence="7" id="KW-0472">Membrane</keyword>
<proteinExistence type="predicted"/>
<dbReference type="GO" id="GO:0006887">
    <property type="term" value="P:exocytosis"/>
    <property type="evidence" value="ECO:0007669"/>
    <property type="project" value="UniProtKB-KW"/>
</dbReference>
<evidence type="ECO:0000256" key="5">
    <source>
        <dbReference type="ARBA" id="ARBA00023028"/>
    </source>
</evidence>
<feature type="repeat" description="ANK" evidence="8">
    <location>
        <begin position="1"/>
        <end position="29"/>
    </location>
</feature>
<keyword evidence="2" id="KW-0268">Exocytosis</keyword>
<dbReference type="PANTHER" id="PTHR24201">
    <property type="entry name" value="ANK_REP_REGION DOMAIN-CONTAINING PROTEIN"/>
    <property type="match status" value="1"/>
</dbReference>
<dbReference type="EMBL" id="NCKV01006911">
    <property type="protein sequence ID" value="RWS23205.1"/>
    <property type="molecule type" value="Genomic_DNA"/>
</dbReference>
<feature type="region of interest" description="Disordered" evidence="9">
    <location>
        <begin position="308"/>
        <end position="343"/>
    </location>
</feature>
<feature type="region of interest" description="Disordered" evidence="9">
    <location>
        <begin position="359"/>
        <end position="378"/>
    </location>
</feature>
<evidence type="ECO:0000256" key="1">
    <source>
        <dbReference type="ARBA" id="ARBA00004175"/>
    </source>
</evidence>
<evidence type="ECO:0000256" key="8">
    <source>
        <dbReference type="PROSITE-ProRule" id="PRU00023"/>
    </source>
</evidence>
<dbReference type="OrthoDB" id="6514969at2759"/>
<dbReference type="InterPro" id="IPR036770">
    <property type="entry name" value="Ankyrin_rpt-contain_sf"/>
</dbReference>
<evidence type="ECO:0000256" key="7">
    <source>
        <dbReference type="ARBA" id="ARBA00023298"/>
    </source>
</evidence>
<comment type="subcellular location">
    <subcellularLocation>
        <location evidence="1">Target cell membrane</location>
    </subcellularLocation>
</comment>
<keyword evidence="5" id="KW-0800">Toxin</keyword>
<dbReference type="Gene3D" id="1.25.40.20">
    <property type="entry name" value="Ankyrin repeat-containing domain"/>
    <property type="match status" value="4"/>
</dbReference>
<evidence type="ECO:0000313" key="10">
    <source>
        <dbReference type="EMBL" id="RWS23205.1"/>
    </source>
</evidence>
<feature type="compositionally biased region" description="Basic and acidic residues" evidence="9">
    <location>
        <begin position="308"/>
        <end position="324"/>
    </location>
</feature>
<evidence type="ECO:0000256" key="4">
    <source>
        <dbReference type="ARBA" id="ARBA00022737"/>
    </source>
</evidence>
<organism evidence="10 11">
    <name type="scientific">Leptotrombidium deliense</name>
    <dbReference type="NCBI Taxonomy" id="299467"/>
    <lineage>
        <taxon>Eukaryota</taxon>
        <taxon>Metazoa</taxon>
        <taxon>Ecdysozoa</taxon>
        <taxon>Arthropoda</taxon>
        <taxon>Chelicerata</taxon>
        <taxon>Arachnida</taxon>
        <taxon>Acari</taxon>
        <taxon>Acariformes</taxon>
        <taxon>Trombidiformes</taxon>
        <taxon>Prostigmata</taxon>
        <taxon>Anystina</taxon>
        <taxon>Parasitengona</taxon>
        <taxon>Trombiculoidea</taxon>
        <taxon>Trombiculidae</taxon>
        <taxon>Leptotrombidium</taxon>
    </lineage>
</organism>
<dbReference type="AlphaFoldDB" id="A0A443S710"/>
<feature type="repeat" description="ANK" evidence="8">
    <location>
        <begin position="30"/>
        <end position="62"/>
    </location>
</feature>
<dbReference type="PROSITE" id="PS50297">
    <property type="entry name" value="ANK_REP_REGION"/>
    <property type="match status" value="4"/>
</dbReference>
<dbReference type="InterPro" id="IPR002110">
    <property type="entry name" value="Ankyrin_rpt"/>
</dbReference>
<evidence type="ECO:0000313" key="11">
    <source>
        <dbReference type="Proteomes" id="UP000288716"/>
    </source>
</evidence>
<comment type="caution">
    <text evidence="10">The sequence shown here is derived from an EMBL/GenBank/DDBJ whole genome shotgun (WGS) entry which is preliminary data.</text>
</comment>
<dbReference type="SUPFAM" id="SSF48403">
    <property type="entry name" value="Ankyrin repeat"/>
    <property type="match status" value="1"/>
</dbReference>
<protein>
    <submittedName>
        <fullName evidence="10">Serine/threonine-protein phosphatase 6 regulatory ankyrin repeat subunit A-like protein</fullName>
    </submittedName>
</protein>
<feature type="compositionally biased region" description="Polar residues" evidence="9">
    <location>
        <begin position="326"/>
        <end position="335"/>
    </location>
</feature>
<evidence type="ECO:0000256" key="3">
    <source>
        <dbReference type="ARBA" id="ARBA00022537"/>
    </source>
</evidence>
<feature type="repeat" description="ANK" evidence="8">
    <location>
        <begin position="99"/>
        <end position="131"/>
    </location>
</feature>